<name>A0ABS7UFQ5_9ACTN</name>
<dbReference type="EMBL" id="JAIQZJ010000008">
    <property type="protein sequence ID" value="MBZ5739483.1"/>
    <property type="molecule type" value="Genomic_DNA"/>
</dbReference>
<accession>A0ABS7UFQ5</accession>
<organism evidence="1 2">
    <name type="scientific">Nocardioides mangrovi</name>
    <dbReference type="NCBI Taxonomy" id="2874580"/>
    <lineage>
        <taxon>Bacteria</taxon>
        <taxon>Bacillati</taxon>
        <taxon>Actinomycetota</taxon>
        <taxon>Actinomycetes</taxon>
        <taxon>Propionibacteriales</taxon>
        <taxon>Nocardioidaceae</taxon>
        <taxon>Nocardioides</taxon>
    </lineage>
</organism>
<dbReference type="RefSeq" id="WP_224123850.1">
    <property type="nucleotide sequence ID" value="NZ_JAIQZJ010000008.1"/>
</dbReference>
<sequence length="139" mass="15812">MHALIVDINEVLAGADDPALEQVGAYGDRAQIRGWIEKRFDQWPDLMPKVRAANQAAGTDPEIELAVEKWFESAIGDIHRGLDKAKRFDKDSRHVRGVLAFAQVEFLSRRWMLEGWDDKVDRDVAHNTITDSWCALLAR</sequence>
<reference evidence="1 2" key="1">
    <citation type="submission" date="2021-09" db="EMBL/GenBank/DDBJ databases">
        <title>Whole genome sequence of Nocardioides sp. GBK3QG-3.</title>
        <authorList>
            <person name="Tuo L."/>
        </authorList>
    </citation>
    <scope>NUCLEOTIDE SEQUENCE [LARGE SCALE GENOMIC DNA]</scope>
    <source>
        <strain evidence="1 2">GBK3QG-3</strain>
    </source>
</reference>
<keyword evidence="2" id="KW-1185">Reference proteome</keyword>
<protein>
    <submittedName>
        <fullName evidence="1">Uncharacterized protein</fullName>
    </submittedName>
</protein>
<evidence type="ECO:0000313" key="2">
    <source>
        <dbReference type="Proteomes" id="UP000780875"/>
    </source>
</evidence>
<gene>
    <name evidence="1" type="ORF">K8U61_15020</name>
</gene>
<dbReference type="Gene3D" id="1.10.357.10">
    <property type="entry name" value="Tetracycline Repressor, domain 2"/>
    <property type="match status" value="1"/>
</dbReference>
<dbReference type="Proteomes" id="UP000780875">
    <property type="component" value="Unassembled WGS sequence"/>
</dbReference>
<evidence type="ECO:0000313" key="1">
    <source>
        <dbReference type="EMBL" id="MBZ5739483.1"/>
    </source>
</evidence>
<comment type="caution">
    <text evidence="1">The sequence shown here is derived from an EMBL/GenBank/DDBJ whole genome shotgun (WGS) entry which is preliminary data.</text>
</comment>
<proteinExistence type="predicted"/>